<name>A0A6C2YKQ6_9BACT</name>
<accession>A0A6C2YKQ6</accession>
<gene>
    <name evidence="2" type="ORF">GMBLW1_18020</name>
</gene>
<dbReference type="EMBL" id="LR586016">
    <property type="protein sequence ID" value="VIP02158.1"/>
    <property type="molecule type" value="Genomic_DNA"/>
</dbReference>
<keyword evidence="3" id="KW-1185">Reference proteome</keyword>
<sequence>MLRRDMKEYAKLRLQLDVMIRHTGLSEEGSLYRRGERDPDAVGPVHYDAEFEAKHPRDGGKFAPKPGAGRKSPANRARQDIHAAGRRGAAKLAVHLAKRLGSSRVGRLVAKLEHKVMILAHTTRKVARQAAREQGLPPEHIKRVSKILAVADFIGSYATSAGGLVVGGAIAGKPGAVVGKLLGMGIPIGSAAYLAYSTARNPMATIRAAQKLVKGAIHEDDLEHHSRDQELSNAALLLDSISQQWNPDWYTALLHAGLDHTGGDVPRAVRIADFLTAHHPQAVMPYEGYDDQTGVWFYARDLSRSSAVVKDRAPNGRWAWISRRTGKVLKYITFLSQKLSKQSIDNRMNATKRKGLSNLKTRSLKWTRDLIMDAGYWDRLVHAHQSKRAGIGLPDQANTAAEHLIHTVLGGEESGWDYHANGPIDIFGVVEREQKRYGMIVDTKFLFGGGDRVAGDKINRRSKLKQLALDPDRMLIAHVAISMGGPDGTGPKGVWIKFGMGESFKLGESSDGDMIHQARKIWDGPMDENTFHDPRNIAQLRANLQQAMLTVDPAKVIAMNKENAEQVTRNEAKEFAATQAAGAKVTGKPNIGMKEMVEAMTPEQKAELRKLLDSESQQS</sequence>
<reference evidence="2" key="1">
    <citation type="submission" date="2019-04" db="EMBL/GenBank/DDBJ databases">
        <authorList>
            <consortium name="Science for Life Laboratories"/>
        </authorList>
    </citation>
    <scope>NUCLEOTIDE SEQUENCE</scope>
    <source>
        <strain evidence="2">MBLW1</strain>
    </source>
</reference>
<dbReference type="KEGG" id="tim:GMBLW1_18020"/>
<organism evidence="2">
    <name type="scientific">Tuwongella immobilis</name>
    <dbReference type="NCBI Taxonomy" id="692036"/>
    <lineage>
        <taxon>Bacteria</taxon>
        <taxon>Pseudomonadati</taxon>
        <taxon>Planctomycetota</taxon>
        <taxon>Planctomycetia</taxon>
        <taxon>Gemmatales</taxon>
        <taxon>Gemmataceae</taxon>
        <taxon>Tuwongella</taxon>
    </lineage>
</organism>
<dbReference type="EMBL" id="LR593887">
    <property type="protein sequence ID" value="VTS00561.1"/>
    <property type="molecule type" value="Genomic_DNA"/>
</dbReference>
<evidence type="ECO:0000256" key="1">
    <source>
        <dbReference type="SAM" id="MobiDB-lite"/>
    </source>
</evidence>
<dbReference type="InParanoid" id="A0A6C2YKQ6"/>
<dbReference type="AlphaFoldDB" id="A0A6C2YKQ6"/>
<protein>
    <submittedName>
        <fullName evidence="2">Uncharacterized protein</fullName>
    </submittedName>
</protein>
<feature type="region of interest" description="Disordered" evidence="1">
    <location>
        <begin position="53"/>
        <end position="79"/>
    </location>
</feature>
<evidence type="ECO:0000313" key="2">
    <source>
        <dbReference type="EMBL" id="VIP02158.1"/>
    </source>
</evidence>
<evidence type="ECO:0000313" key="3">
    <source>
        <dbReference type="Proteomes" id="UP000464378"/>
    </source>
</evidence>
<dbReference type="Proteomes" id="UP000464378">
    <property type="component" value="Chromosome"/>
</dbReference>
<proteinExistence type="predicted"/>